<proteinExistence type="predicted"/>
<dbReference type="InterPro" id="IPR037652">
    <property type="entry name" value="Mim2"/>
</dbReference>
<comment type="caution">
    <text evidence="1">The sequence shown here is derived from an EMBL/GenBank/DDBJ whole genome shotgun (WGS) entry which is preliminary data.</text>
</comment>
<reference evidence="1 2" key="1">
    <citation type="submission" date="2017-04" db="EMBL/GenBank/DDBJ databases">
        <title>Genome sequencing of [Candida] sorbophila.</title>
        <authorList>
            <person name="Ahn J.O."/>
        </authorList>
    </citation>
    <scope>NUCLEOTIDE SEQUENCE [LARGE SCALE GENOMIC DNA]</scope>
    <source>
        <strain evidence="1 2">DS02</strain>
    </source>
</reference>
<dbReference type="RefSeq" id="XP_024666123.1">
    <property type="nucleotide sequence ID" value="XM_024810355.1"/>
</dbReference>
<dbReference type="EMBL" id="NDIQ01000022">
    <property type="protein sequence ID" value="PRT56178.1"/>
    <property type="molecule type" value="Genomic_DNA"/>
</dbReference>
<organism evidence="1 2">
    <name type="scientific">Wickerhamiella sorbophila</name>
    <dbReference type="NCBI Taxonomy" id="45607"/>
    <lineage>
        <taxon>Eukaryota</taxon>
        <taxon>Fungi</taxon>
        <taxon>Dikarya</taxon>
        <taxon>Ascomycota</taxon>
        <taxon>Saccharomycotina</taxon>
        <taxon>Dipodascomycetes</taxon>
        <taxon>Dipodascales</taxon>
        <taxon>Trichomonascaceae</taxon>
        <taxon>Wickerhamiella</taxon>
    </lineage>
</organism>
<protein>
    <submittedName>
        <fullName evidence="1">Uncharacterized protein</fullName>
    </submittedName>
</protein>
<evidence type="ECO:0000313" key="2">
    <source>
        <dbReference type="Proteomes" id="UP000238350"/>
    </source>
</evidence>
<dbReference type="OrthoDB" id="5555533at2759"/>
<dbReference type="Proteomes" id="UP000238350">
    <property type="component" value="Unassembled WGS sequence"/>
</dbReference>
<gene>
    <name evidence="1" type="ORF">B9G98_03798</name>
</gene>
<dbReference type="GeneID" id="36517546"/>
<evidence type="ECO:0000313" key="1">
    <source>
        <dbReference type="EMBL" id="PRT56178.1"/>
    </source>
</evidence>
<dbReference type="PANTHER" id="PTHR28230:SF1">
    <property type="entry name" value="MITOCHONDRIAL IMPORT PROTEIN 2"/>
    <property type="match status" value="1"/>
</dbReference>
<dbReference type="Pfam" id="PF19117">
    <property type="entry name" value="Mim2"/>
    <property type="match status" value="1"/>
</dbReference>
<dbReference type="PANTHER" id="PTHR28230">
    <property type="entry name" value="CHROMOSOME 1, WHOLE GENOME SHOTGUN SEQUENCE"/>
    <property type="match status" value="1"/>
</dbReference>
<name>A0A2T0FMG0_9ASCO</name>
<sequence length="100" mass="11296">MEPVEDLVAALSVDPAVKETLEDVVSIGTADVYSSGAEDDYLSDAQKHWDENIRQLENAVFFILCPVIGRVLGRRFAQNLWFAYCDYRWKAKGQALVEMP</sequence>
<dbReference type="GO" id="GO:0070096">
    <property type="term" value="P:mitochondrial outer membrane translocase complex assembly"/>
    <property type="evidence" value="ECO:0007669"/>
    <property type="project" value="InterPro"/>
</dbReference>
<dbReference type="GO" id="GO:0005741">
    <property type="term" value="C:mitochondrial outer membrane"/>
    <property type="evidence" value="ECO:0007669"/>
    <property type="project" value="TreeGrafter"/>
</dbReference>
<dbReference type="GO" id="GO:0045040">
    <property type="term" value="P:protein insertion into mitochondrial outer membrane"/>
    <property type="evidence" value="ECO:0007669"/>
    <property type="project" value="InterPro"/>
</dbReference>
<dbReference type="AlphaFoldDB" id="A0A2T0FMG0"/>
<accession>A0A2T0FMG0</accession>
<keyword evidence="2" id="KW-1185">Reference proteome</keyword>